<dbReference type="Gene3D" id="1.25.40.20">
    <property type="entry name" value="Ankyrin repeat-containing domain"/>
    <property type="match status" value="1"/>
</dbReference>
<feature type="binding site" evidence="8">
    <location>
        <position position="438"/>
    </location>
    <ligand>
        <name>ATP</name>
        <dbReference type="ChEBI" id="CHEBI:30616"/>
    </ligand>
</feature>
<dbReference type="OrthoDB" id="430364at2759"/>
<dbReference type="SMART" id="SM00248">
    <property type="entry name" value="ANK"/>
    <property type="match status" value="3"/>
</dbReference>
<dbReference type="PROSITE" id="PS50011">
    <property type="entry name" value="PROTEIN_KINASE_DOM"/>
    <property type="match status" value="1"/>
</dbReference>
<keyword evidence="7" id="KW-0040">ANK repeat</keyword>
<dbReference type="GO" id="GO:0005524">
    <property type="term" value="F:ATP binding"/>
    <property type="evidence" value="ECO:0007669"/>
    <property type="project" value="UniProtKB-UniRule"/>
</dbReference>
<dbReference type="SMART" id="SM00220">
    <property type="entry name" value="S_TKc"/>
    <property type="match status" value="1"/>
</dbReference>
<evidence type="ECO:0000256" key="8">
    <source>
        <dbReference type="PROSITE-ProRule" id="PRU10141"/>
    </source>
</evidence>
<evidence type="ECO:0000256" key="3">
    <source>
        <dbReference type="ARBA" id="ARBA00022679"/>
    </source>
</evidence>
<evidence type="ECO:0000256" key="1">
    <source>
        <dbReference type="ARBA" id="ARBA00022527"/>
    </source>
</evidence>
<evidence type="ECO:0000313" key="10">
    <source>
        <dbReference type="EMBL" id="OMJ92579.1"/>
    </source>
</evidence>
<dbReference type="PROSITE" id="PS50088">
    <property type="entry name" value="ANK_REPEAT"/>
    <property type="match status" value="1"/>
</dbReference>
<dbReference type="PROSITE" id="PS00107">
    <property type="entry name" value="PROTEIN_KINASE_ATP"/>
    <property type="match status" value="1"/>
</dbReference>
<dbReference type="Proteomes" id="UP000187209">
    <property type="component" value="Unassembled WGS sequence"/>
</dbReference>
<keyword evidence="2" id="KW-0597">Phosphoprotein</keyword>
<keyword evidence="3" id="KW-0808">Transferase</keyword>
<dbReference type="SUPFAM" id="SSF48403">
    <property type="entry name" value="Ankyrin repeat"/>
    <property type="match status" value="1"/>
</dbReference>
<dbReference type="AlphaFoldDB" id="A0A1R2CU78"/>
<evidence type="ECO:0000256" key="2">
    <source>
        <dbReference type="ARBA" id="ARBA00022553"/>
    </source>
</evidence>
<dbReference type="InterPro" id="IPR002110">
    <property type="entry name" value="Ankyrin_rpt"/>
</dbReference>
<sequence>MKIHIFYEEEFIEIELPSDSKISDLQEAIALKLSLAPSSQILTLRTATHKQDIIPSQTLLECNITQTSVIFLKKKLSNRPRIPHRRTQSELSPWVSRLVISCQDGNLDDFYEILKDYEKYKQASLEVEDLKSLLNTAYNNKWCCIHYAAYCNNGVMVKELLDLAADPNSVTEDHWTPLQISCYKGHIDCVKILLAHPALEINKMTSERGTGLHLASQNAHIDIVKLLLQSNIDVSLEDPSGQTALELAGNIEIVEEIPKHIGEQILKKYSISEIEKPLGFSGEVWYTAGSASTEKYVFLCLDIENGNFNHYKSRNDYVNELQPKYTIPFNTIIEVKVSNEIFDEKYFFLITAPDVKLKYYTAFKDMTEEWTNKILHSIKYYRQPGVKDINKKQPSPPEIPEPSVHLHCFEIIEEIGFGNYGKVFKVKKKGTEEVYALKCLNIGYLRQKKQIKYAIAECKIMKNIRHPFILPLLWAFQSETHLFMVLEYCCLGDFSMLLNYVHHLNVQQARIYIAEIILALEYLHSLDIVYRDLKPHNLLFDDSGHLKLSDFGLAKENVTEENKAMSFCGSPAYLAPEMIAQKGVWEAFDIYCIGINLYEFLTGEIPFYSEDINDLYANITYNKLKFPIGFDENAQDLINKATEKDPAKRPNIQSIKEHPFFAEIVWQDVLNKNISPPFNAQFLKGIKIAKSN</sequence>
<dbReference type="InterPro" id="IPR029071">
    <property type="entry name" value="Ubiquitin-like_domsf"/>
</dbReference>
<dbReference type="SUPFAM" id="SSF50729">
    <property type="entry name" value="PH domain-like"/>
    <property type="match status" value="1"/>
</dbReference>
<dbReference type="FunFam" id="1.10.510.10:FF:000210">
    <property type="entry name" value="Non-specific serine/threonine protein kinase"/>
    <property type="match status" value="1"/>
</dbReference>
<organism evidence="10 11">
    <name type="scientific">Stentor coeruleus</name>
    <dbReference type="NCBI Taxonomy" id="5963"/>
    <lineage>
        <taxon>Eukaryota</taxon>
        <taxon>Sar</taxon>
        <taxon>Alveolata</taxon>
        <taxon>Ciliophora</taxon>
        <taxon>Postciliodesmatophora</taxon>
        <taxon>Heterotrichea</taxon>
        <taxon>Heterotrichida</taxon>
        <taxon>Stentoridae</taxon>
        <taxon>Stentor</taxon>
    </lineage>
</organism>
<proteinExistence type="predicted"/>
<keyword evidence="11" id="KW-1185">Reference proteome</keyword>
<dbReference type="InterPro" id="IPR045270">
    <property type="entry name" value="STKc_AGC"/>
</dbReference>
<dbReference type="InterPro" id="IPR008271">
    <property type="entry name" value="Ser/Thr_kinase_AS"/>
</dbReference>
<dbReference type="Pfam" id="PF00023">
    <property type="entry name" value="Ank"/>
    <property type="match status" value="1"/>
</dbReference>
<keyword evidence="4 8" id="KW-0547">Nucleotide-binding</keyword>
<evidence type="ECO:0000313" key="11">
    <source>
        <dbReference type="Proteomes" id="UP000187209"/>
    </source>
</evidence>
<protein>
    <recommendedName>
        <fullName evidence="9">Protein kinase domain-containing protein</fullName>
    </recommendedName>
</protein>
<evidence type="ECO:0000256" key="5">
    <source>
        <dbReference type="ARBA" id="ARBA00022777"/>
    </source>
</evidence>
<feature type="repeat" description="ANK" evidence="7">
    <location>
        <begin position="207"/>
        <end position="239"/>
    </location>
</feature>
<dbReference type="PROSITE" id="PS50297">
    <property type="entry name" value="ANK_REP_REGION"/>
    <property type="match status" value="1"/>
</dbReference>
<keyword evidence="6 8" id="KW-0067">ATP-binding</keyword>
<dbReference type="Pfam" id="PF12796">
    <property type="entry name" value="Ank_2"/>
    <property type="match status" value="1"/>
</dbReference>
<keyword evidence="5" id="KW-0418">Kinase</keyword>
<dbReference type="Pfam" id="PF00069">
    <property type="entry name" value="Pkinase"/>
    <property type="match status" value="1"/>
</dbReference>
<dbReference type="SUPFAM" id="SSF56112">
    <property type="entry name" value="Protein kinase-like (PK-like)"/>
    <property type="match status" value="1"/>
</dbReference>
<gene>
    <name evidence="10" type="ORF">SteCoe_4588</name>
</gene>
<feature type="domain" description="Protein kinase" evidence="9">
    <location>
        <begin position="409"/>
        <end position="661"/>
    </location>
</feature>
<dbReference type="InterPro" id="IPR017441">
    <property type="entry name" value="Protein_kinase_ATP_BS"/>
</dbReference>
<dbReference type="Gene3D" id="1.10.510.10">
    <property type="entry name" value="Transferase(Phosphotransferase) domain 1"/>
    <property type="match status" value="1"/>
</dbReference>
<dbReference type="PROSITE" id="PS00108">
    <property type="entry name" value="PROTEIN_KINASE_ST"/>
    <property type="match status" value="1"/>
</dbReference>
<name>A0A1R2CU78_9CILI</name>
<dbReference type="InterPro" id="IPR011009">
    <property type="entry name" value="Kinase-like_dom_sf"/>
</dbReference>
<keyword evidence="1" id="KW-0723">Serine/threonine-protein kinase</keyword>
<reference evidence="10 11" key="1">
    <citation type="submission" date="2016-11" db="EMBL/GenBank/DDBJ databases">
        <title>The macronuclear genome of Stentor coeruleus: a giant cell with tiny introns.</title>
        <authorList>
            <person name="Slabodnick M."/>
            <person name="Ruby J.G."/>
            <person name="Reiff S.B."/>
            <person name="Swart E.C."/>
            <person name="Gosai S."/>
            <person name="Prabakaran S."/>
            <person name="Witkowska E."/>
            <person name="Larue G.E."/>
            <person name="Fisher S."/>
            <person name="Freeman R.M."/>
            <person name="Gunawardena J."/>
            <person name="Chu W."/>
            <person name="Stover N.A."/>
            <person name="Gregory B.D."/>
            <person name="Nowacki M."/>
            <person name="Derisi J."/>
            <person name="Roy S.W."/>
            <person name="Marshall W.F."/>
            <person name="Sood P."/>
        </authorList>
    </citation>
    <scope>NUCLEOTIDE SEQUENCE [LARGE SCALE GENOMIC DNA]</scope>
    <source>
        <strain evidence="10">WM001</strain>
    </source>
</reference>
<evidence type="ECO:0000256" key="4">
    <source>
        <dbReference type="ARBA" id="ARBA00022741"/>
    </source>
</evidence>
<dbReference type="Gene3D" id="3.30.200.20">
    <property type="entry name" value="Phosphorylase Kinase, domain 1"/>
    <property type="match status" value="1"/>
</dbReference>
<evidence type="ECO:0000259" key="9">
    <source>
        <dbReference type="PROSITE" id="PS50011"/>
    </source>
</evidence>
<evidence type="ECO:0000256" key="6">
    <source>
        <dbReference type="ARBA" id="ARBA00022840"/>
    </source>
</evidence>
<dbReference type="Gene3D" id="3.10.20.90">
    <property type="entry name" value="Phosphatidylinositol 3-kinase Catalytic Subunit, Chain A, domain 1"/>
    <property type="match status" value="1"/>
</dbReference>
<dbReference type="InterPro" id="IPR036770">
    <property type="entry name" value="Ankyrin_rpt-contain_sf"/>
</dbReference>
<evidence type="ECO:0000256" key="7">
    <source>
        <dbReference type="PROSITE-ProRule" id="PRU00023"/>
    </source>
</evidence>
<accession>A0A1R2CU78</accession>
<dbReference type="PANTHER" id="PTHR24351">
    <property type="entry name" value="RIBOSOMAL PROTEIN S6 KINASE"/>
    <property type="match status" value="1"/>
</dbReference>
<comment type="caution">
    <text evidence="10">The sequence shown here is derived from an EMBL/GenBank/DDBJ whole genome shotgun (WGS) entry which is preliminary data.</text>
</comment>
<dbReference type="GO" id="GO:0004674">
    <property type="term" value="F:protein serine/threonine kinase activity"/>
    <property type="evidence" value="ECO:0007669"/>
    <property type="project" value="UniProtKB-KW"/>
</dbReference>
<dbReference type="CDD" id="cd05123">
    <property type="entry name" value="STKc_AGC"/>
    <property type="match status" value="1"/>
</dbReference>
<dbReference type="EMBL" id="MPUH01000058">
    <property type="protein sequence ID" value="OMJ92579.1"/>
    <property type="molecule type" value="Genomic_DNA"/>
</dbReference>
<dbReference type="SUPFAM" id="SSF54236">
    <property type="entry name" value="Ubiquitin-like"/>
    <property type="match status" value="1"/>
</dbReference>
<dbReference type="InterPro" id="IPR000719">
    <property type="entry name" value="Prot_kinase_dom"/>
</dbReference>